<evidence type="ECO:0000256" key="2">
    <source>
        <dbReference type="ARBA" id="ARBA00022598"/>
    </source>
</evidence>
<dbReference type="Gene3D" id="3.10.20.70">
    <property type="entry name" value="Glutamine synthetase, N-terminal domain"/>
    <property type="match status" value="1"/>
</dbReference>
<feature type="compositionally biased region" description="Basic residues" evidence="5">
    <location>
        <begin position="19"/>
        <end position="29"/>
    </location>
</feature>
<dbReference type="InterPro" id="IPR014746">
    <property type="entry name" value="Gln_synth/guanido_kin_cat_dom"/>
</dbReference>
<keyword evidence="8" id="KW-1185">Reference proteome</keyword>
<evidence type="ECO:0000313" key="8">
    <source>
        <dbReference type="Proteomes" id="UP000600946"/>
    </source>
</evidence>
<dbReference type="Pfam" id="PF00120">
    <property type="entry name" value="Gln-synt_C"/>
    <property type="match status" value="1"/>
</dbReference>
<dbReference type="GeneID" id="96288165"/>
<sequence>MTTFPSYERQSDPGTPSPHPRHVSARTRRPGAALTMPQLREAVKSGQIDTVLLALPTPQGQLKGKRYGARHFVERVADNGASMCLYVLATDIDMTPHDGFDLTSWDTGYGDTTVVPDHTTIRRLPWMQRTALVLGDATGGESRPVDVAPRQILRRQLARLATYGLHVQVGLETEFVLYQGVYTPTMAIGPGGLTPLCEDNLDYALDHPPRMDRYFRHLQSALGRADMPVEAIKSEGAPGQVEVTFPYGGALTACDQHLVFKHAARTLAARSQMTATFMASPQTGIGSGLHLHISLTRAGNAILPTQDGQLSPIGRQAIAGLLSALPDLAPLYAPTINSYRRYVPGSFAPAVMTWGYDNRTCAVRVVGAGDELHLEVRLPGADANPYLAVAAAVAAICHGLDEELEPPLDCDSNSYAADAPGVPATLEHALSRFRRSPLAGTALGEDTVLHYARLAEIEVEHHRTRVTGEEQRRGFTRA</sequence>
<evidence type="ECO:0000256" key="1">
    <source>
        <dbReference type="ARBA" id="ARBA00009897"/>
    </source>
</evidence>
<evidence type="ECO:0000256" key="3">
    <source>
        <dbReference type="PROSITE-ProRule" id="PRU01331"/>
    </source>
</evidence>
<proteinExistence type="inferred from homology"/>
<evidence type="ECO:0000313" key="7">
    <source>
        <dbReference type="EMBL" id="GGY13587.1"/>
    </source>
</evidence>
<dbReference type="InterPro" id="IPR036651">
    <property type="entry name" value="Gln_synt_N_sf"/>
</dbReference>
<protein>
    <submittedName>
        <fullName evidence="7">Glutamine synthetase</fullName>
    </submittedName>
</protein>
<dbReference type="RefSeq" id="WP_190025788.1">
    <property type="nucleotide sequence ID" value="NZ_BMUU01000001.1"/>
</dbReference>
<dbReference type="PANTHER" id="PTHR43785:SF12">
    <property type="entry name" value="TYPE-1 GLUTAMINE SYNTHETASE 2"/>
    <property type="match status" value="1"/>
</dbReference>
<accession>A0ABQ2ZHT2</accession>
<dbReference type="SMART" id="SM01230">
    <property type="entry name" value="Gln-synt_C"/>
    <property type="match status" value="1"/>
</dbReference>
<dbReference type="Gene3D" id="3.30.590.10">
    <property type="entry name" value="Glutamine synthetase/guanido kinase, catalytic domain"/>
    <property type="match status" value="1"/>
</dbReference>
<dbReference type="PANTHER" id="PTHR43785">
    <property type="entry name" value="GAMMA-GLUTAMYLPUTRESCINE SYNTHETASE"/>
    <property type="match status" value="1"/>
</dbReference>
<gene>
    <name evidence="7" type="ORF">GCM10010326_01090</name>
</gene>
<evidence type="ECO:0000259" key="6">
    <source>
        <dbReference type="PROSITE" id="PS51987"/>
    </source>
</evidence>
<evidence type="ECO:0000256" key="5">
    <source>
        <dbReference type="SAM" id="MobiDB-lite"/>
    </source>
</evidence>
<feature type="region of interest" description="Disordered" evidence="5">
    <location>
        <begin position="1"/>
        <end position="30"/>
    </location>
</feature>
<comment type="similarity">
    <text evidence="1 3 4">Belongs to the glutamine synthetase family.</text>
</comment>
<organism evidence="7 8">
    <name type="scientific">Streptomyces xanthochromogenes</name>
    <dbReference type="NCBI Taxonomy" id="67384"/>
    <lineage>
        <taxon>Bacteria</taxon>
        <taxon>Bacillati</taxon>
        <taxon>Actinomycetota</taxon>
        <taxon>Actinomycetes</taxon>
        <taxon>Kitasatosporales</taxon>
        <taxon>Streptomycetaceae</taxon>
        <taxon>Streptomyces</taxon>
    </lineage>
</organism>
<dbReference type="PROSITE" id="PS51987">
    <property type="entry name" value="GS_CATALYTIC"/>
    <property type="match status" value="1"/>
</dbReference>
<name>A0ABQ2ZHT2_9ACTN</name>
<feature type="domain" description="GS catalytic" evidence="6">
    <location>
        <begin position="149"/>
        <end position="478"/>
    </location>
</feature>
<dbReference type="Proteomes" id="UP000600946">
    <property type="component" value="Unassembled WGS sequence"/>
</dbReference>
<evidence type="ECO:0000256" key="4">
    <source>
        <dbReference type="RuleBase" id="RU000384"/>
    </source>
</evidence>
<reference evidence="8" key="1">
    <citation type="journal article" date="2019" name="Int. J. Syst. Evol. Microbiol.">
        <title>The Global Catalogue of Microorganisms (GCM) 10K type strain sequencing project: providing services to taxonomists for standard genome sequencing and annotation.</title>
        <authorList>
            <consortium name="The Broad Institute Genomics Platform"/>
            <consortium name="The Broad Institute Genome Sequencing Center for Infectious Disease"/>
            <person name="Wu L."/>
            <person name="Ma J."/>
        </authorList>
    </citation>
    <scope>NUCLEOTIDE SEQUENCE [LARGE SCALE GENOMIC DNA]</scope>
    <source>
        <strain evidence="8">JCM 4594</strain>
    </source>
</reference>
<keyword evidence="2" id="KW-0436">Ligase</keyword>
<dbReference type="SUPFAM" id="SSF55931">
    <property type="entry name" value="Glutamine synthetase/guanido kinase"/>
    <property type="match status" value="1"/>
</dbReference>
<dbReference type="InterPro" id="IPR008146">
    <property type="entry name" value="Gln_synth_cat_dom"/>
</dbReference>
<dbReference type="SUPFAM" id="SSF54368">
    <property type="entry name" value="Glutamine synthetase, N-terminal domain"/>
    <property type="match status" value="1"/>
</dbReference>
<dbReference type="EMBL" id="BMUU01000001">
    <property type="protein sequence ID" value="GGY13587.1"/>
    <property type="molecule type" value="Genomic_DNA"/>
</dbReference>
<comment type="caution">
    <text evidence="7">The sequence shown here is derived from an EMBL/GenBank/DDBJ whole genome shotgun (WGS) entry which is preliminary data.</text>
</comment>